<feature type="domain" description="DUF6985" evidence="1">
    <location>
        <begin position="9"/>
        <end position="107"/>
    </location>
</feature>
<evidence type="ECO:0000313" key="2">
    <source>
        <dbReference type="EMBL" id="MBA2115491.1"/>
    </source>
</evidence>
<accession>A0A7V9A7Y4</accession>
<protein>
    <recommendedName>
        <fullName evidence="1">DUF6985 domain-containing protein</fullName>
    </recommendedName>
</protein>
<evidence type="ECO:0000313" key="3">
    <source>
        <dbReference type="Proteomes" id="UP000551616"/>
    </source>
</evidence>
<keyword evidence="3" id="KW-1185">Reference proteome</keyword>
<dbReference type="EMBL" id="JABRWO010000007">
    <property type="protein sequence ID" value="MBA2115491.1"/>
    <property type="molecule type" value="Genomic_DNA"/>
</dbReference>
<dbReference type="Pfam" id="PF22481">
    <property type="entry name" value="DUF6985"/>
    <property type="match status" value="1"/>
</dbReference>
<dbReference type="InterPro" id="IPR054254">
    <property type="entry name" value="DUF6985"/>
</dbReference>
<comment type="caution">
    <text evidence="2">The sequence shown here is derived from an EMBL/GenBank/DDBJ whole genome shotgun (WGS) entry which is preliminary data.</text>
</comment>
<organism evidence="2 3">
    <name type="scientific">Bremerella alba</name>
    <dbReference type="NCBI Taxonomy" id="980252"/>
    <lineage>
        <taxon>Bacteria</taxon>
        <taxon>Pseudomonadati</taxon>
        <taxon>Planctomycetota</taxon>
        <taxon>Planctomycetia</taxon>
        <taxon>Pirellulales</taxon>
        <taxon>Pirellulaceae</taxon>
        <taxon>Bremerella</taxon>
    </lineage>
</organism>
<reference evidence="2 3" key="1">
    <citation type="submission" date="2020-05" db="EMBL/GenBank/DDBJ databases">
        <title>Bremerella alba sp. nov., a novel planctomycete isolated from the surface of the macroalga Fucus spiralis.</title>
        <authorList>
            <person name="Godinho O."/>
            <person name="Botelho R."/>
            <person name="Albuquerque L."/>
            <person name="Wiegand S."/>
            <person name="Da Costa M.S."/>
            <person name="Lobo-Da-Cunha A."/>
            <person name="Jogler C."/>
            <person name="Lage O.M."/>
        </authorList>
    </citation>
    <scope>NUCLEOTIDE SEQUENCE [LARGE SCALE GENOMIC DNA]</scope>
    <source>
        <strain evidence="2 3">FF15</strain>
    </source>
</reference>
<dbReference type="RefSeq" id="WP_207396928.1">
    <property type="nucleotide sequence ID" value="NZ_JABRWO010000007.1"/>
</dbReference>
<proteinExistence type="predicted"/>
<evidence type="ECO:0000259" key="1">
    <source>
        <dbReference type="Pfam" id="PF22481"/>
    </source>
</evidence>
<dbReference type="Proteomes" id="UP000551616">
    <property type="component" value="Unassembled WGS sequence"/>
</dbReference>
<sequence length="144" mass="16585">MSTYKHPELGQFELDFNIWLNEDATPHFVDGEIIVFFANGTEDAPSPESLEGYEWIAANWPQVLSLIEAQVWEYYEPYADNVEGVPKFNSVQEVWGTELLLGLNIVSKIDFEVTLQFEWQADEDDHEITFYVEDGQCDMHSVDG</sequence>
<dbReference type="AlphaFoldDB" id="A0A7V9A7Y4"/>
<gene>
    <name evidence="2" type="ORF">HOV93_26730</name>
</gene>
<name>A0A7V9A7Y4_9BACT</name>